<name>A0A0A9CW50_ARUDO</name>
<protein>
    <submittedName>
        <fullName evidence="1">Uncharacterized protein</fullName>
    </submittedName>
</protein>
<organism evidence="1">
    <name type="scientific">Arundo donax</name>
    <name type="common">Giant reed</name>
    <name type="synonym">Donax arundinaceus</name>
    <dbReference type="NCBI Taxonomy" id="35708"/>
    <lineage>
        <taxon>Eukaryota</taxon>
        <taxon>Viridiplantae</taxon>
        <taxon>Streptophyta</taxon>
        <taxon>Embryophyta</taxon>
        <taxon>Tracheophyta</taxon>
        <taxon>Spermatophyta</taxon>
        <taxon>Magnoliopsida</taxon>
        <taxon>Liliopsida</taxon>
        <taxon>Poales</taxon>
        <taxon>Poaceae</taxon>
        <taxon>PACMAD clade</taxon>
        <taxon>Arundinoideae</taxon>
        <taxon>Arundineae</taxon>
        <taxon>Arundo</taxon>
    </lineage>
</organism>
<evidence type="ECO:0000313" key="1">
    <source>
        <dbReference type="EMBL" id="JAD80564.1"/>
    </source>
</evidence>
<reference evidence="1" key="1">
    <citation type="submission" date="2014-09" db="EMBL/GenBank/DDBJ databases">
        <authorList>
            <person name="Magalhaes I.L.F."/>
            <person name="Oliveira U."/>
            <person name="Santos F.R."/>
            <person name="Vidigal T.H.D.A."/>
            <person name="Brescovit A.D."/>
            <person name="Santos A.J."/>
        </authorList>
    </citation>
    <scope>NUCLEOTIDE SEQUENCE</scope>
    <source>
        <tissue evidence="1">Shoot tissue taken approximately 20 cm above the soil surface</tissue>
    </source>
</reference>
<proteinExistence type="predicted"/>
<reference evidence="1" key="2">
    <citation type="journal article" date="2015" name="Data Brief">
        <title>Shoot transcriptome of the giant reed, Arundo donax.</title>
        <authorList>
            <person name="Barrero R.A."/>
            <person name="Guerrero F.D."/>
            <person name="Moolhuijzen P."/>
            <person name="Goolsby J.A."/>
            <person name="Tidwell J."/>
            <person name="Bellgard S.E."/>
            <person name="Bellgard M.I."/>
        </authorList>
    </citation>
    <scope>NUCLEOTIDE SEQUENCE</scope>
    <source>
        <tissue evidence="1">Shoot tissue taken approximately 20 cm above the soil surface</tissue>
    </source>
</reference>
<dbReference type="AlphaFoldDB" id="A0A0A9CW50"/>
<dbReference type="EMBL" id="GBRH01217331">
    <property type="protein sequence ID" value="JAD80564.1"/>
    <property type="molecule type" value="Transcribed_RNA"/>
</dbReference>
<sequence>MLLTWEQCPMLHSPQLVSSSTSAALSWALVPSPTFCVQRFFPLGFAGSALLSAP</sequence>
<accession>A0A0A9CW50</accession>